<dbReference type="InterPro" id="IPR013785">
    <property type="entry name" value="Aldolase_TIM"/>
</dbReference>
<dbReference type="SUPFAM" id="SSF51395">
    <property type="entry name" value="FMN-linked oxidoreductases"/>
    <property type="match status" value="1"/>
</dbReference>
<protein>
    <submittedName>
        <fullName evidence="9">Alpha-hydroxy-acid oxidizing protein</fullName>
    </submittedName>
</protein>
<feature type="domain" description="FMN hydroxy acid dehydrogenase" evidence="8">
    <location>
        <begin position="24"/>
        <end position="407"/>
    </location>
</feature>
<dbReference type="InterPro" id="IPR000262">
    <property type="entry name" value="FMN-dep_DH"/>
</dbReference>
<dbReference type="InterPro" id="IPR037396">
    <property type="entry name" value="FMN_HAD"/>
</dbReference>
<organism evidence="9 10">
    <name type="scientific">Budvicia aquatica</name>
    <dbReference type="NCBI Taxonomy" id="82979"/>
    <lineage>
        <taxon>Bacteria</taxon>
        <taxon>Pseudomonadati</taxon>
        <taxon>Pseudomonadota</taxon>
        <taxon>Gammaproteobacteria</taxon>
        <taxon>Enterobacterales</taxon>
        <taxon>Budviciaceae</taxon>
        <taxon>Budvicia</taxon>
    </lineage>
</organism>
<feature type="binding site" evidence="7">
    <location>
        <position position="301"/>
    </location>
    <ligand>
        <name>FMN</name>
        <dbReference type="ChEBI" id="CHEBI:58210"/>
    </ligand>
</feature>
<feature type="active site" description="Proton acceptor" evidence="6">
    <location>
        <position position="303"/>
    </location>
</feature>
<dbReference type="InterPro" id="IPR012133">
    <property type="entry name" value="Alpha-hydoxy_acid_DH_FMN"/>
</dbReference>
<evidence type="ECO:0000256" key="4">
    <source>
        <dbReference type="ARBA" id="ARBA00023002"/>
    </source>
</evidence>
<keyword evidence="3 7" id="KW-0288">FMN</keyword>
<dbReference type="AlphaFoldDB" id="A0A2C6DNE9"/>
<dbReference type="PIRSF" id="PIRSF000138">
    <property type="entry name" value="Al-hdrx_acd_dh"/>
    <property type="match status" value="1"/>
</dbReference>
<feature type="binding site" evidence="7">
    <location>
        <position position="152"/>
    </location>
    <ligand>
        <name>FMN</name>
        <dbReference type="ChEBI" id="CHEBI:58210"/>
    </ligand>
</feature>
<reference evidence="10" key="1">
    <citation type="submission" date="2017-09" db="EMBL/GenBank/DDBJ databases">
        <title>FDA dAtabase for Regulatory Grade micrObial Sequences (FDA-ARGOS): Supporting development and validation of Infectious Disease Dx tests.</title>
        <authorList>
            <person name="Minogue T."/>
            <person name="Wolcott M."/>
            <person name="Wasieloski L."/>
            <person name="Aguilar W."/>
            <person name="Moore D."/>
            <person name="Tallon L."/>
            <person name="Sadzewicz L."/>
            <person name="Ott S."/>
            <person name="Zhao X."/>
            <person name="Nagaraj S."/>
            <person name="Vavikolanu K."/>
            <person name="Aluvathingal J."/>
            <person name="Nadendla S."/>
            <person name="Sichtig H."/>
        </authorList>
    </citation>
    <scope>NUCLEOTIDE SEQUENCE [LARGE SCALE GENOMIC DNA]</scope>
    <source>
        <strain evidence="10">FDAARGOS_387</strain>
    </source>
</reference>
<sequence length="411" mass="45088">MNALHQPTITQTDPSGCYAAGLPAKLRHILSLADFEHAARSHLPRPIFGYIQGAAEDNHSLKDNRRVFDDYGFTTRVLVDVSSRKQHIRLFDRDYASPFGIAPMGIAALSTYRGDIVLATAAQQENIPSIMSGSSLIPLEEVADAAPGTWFQAYLPGDPTRIEALITRIAKAGYETLVVTVDIPVSANRENNIRTGFSTPLRPSLRLAWDGLSHPRWLFGHILKTLARHGMPHFENTFAIRGAPILSKNVLRDFSARDHLNWTHLAQIRRQWQGILVVKGILSVHDALKAQALGVDGIILSNHGGRQLDGAVSPLRILEPVVMALGDYPVMIDSGFRRGSDILKALALGARAVFIGRPFNYAAAVAGQAGVLHAVRLLRDEVDRDMAMLGVTHVDQLNPTMLILRQGQLSR</sequence>
<feature type="binding site" evidence="7">
    <location>
        <position position="132"/>
    </location>
    <ligand>
        <name>glyoxylate</name>
        <dbReference type="ChEBI" id="CHEBI:36655"/>
    </ligand>
</feature>
<feature type="binding site" evidence="7">
    <location>
        <position position="279"/>
    </location>
    <ligand>
        <name>FMN</name>
        <dbReference type="ChEBI" id="CHEBI:58210"/>
    </ligand>
</feature>
<feature type="binding site" evidence="7">
    <location>
        <position position="180"/>
    </location>
    <ligand>
        <name>FMN</name>
        <dbReference type="ChEBI" id="CHEBI:58210"/>
    </ligand>
</feature>
<evidence type="ECO:0000259" key="8">
    <source>
        <dbReference type="PROSITE" id="PS51349"/>
    </source>
</evidence>
<feature type="binding site" evidence="7">
    <location>
        <position position="303"/>
    </location>
    <ligand>
        <name>glyoxylate</name>
        <dbReference type="ChEBI" id="CHEBI:36655"/>
    </ligand>
</feature>
<evidence type="ECO:0000256" key="5">
    <source>
        <dbReference type="ARBA" id="ARBA00024042"/>
    </source>
</evidence>
<keyword evidence="2 7" id="KW-0285">Flavoprotein</keyword>
<feature type="binding site" evidence="7">
    <location>
        <begin position="103"/>
        <end position="105"/>
    </location>
    <ligand>
        <name>FMN</name>
        <dbReference type="ChEBI" id="CHEBI:58210"/>
    </ligand>
</feature>
<evidence type="ECO:0000256" key="7">
    <source>
        <dbReference type="PIRSR" id="PIRSR000138-2"/>
    </source>
</evidence>
<dbReference type="PANTHER" id="PTHR10578">
    <property type="entry name" value="S -2-HYDROXY-ACID OXIDASE-RELATED"/>
    <property type="match status" value="1"/>
</dbReference>
<evidence type="ECO:0000256" key="3">
    <source>
        <dbReference type="ARBA" id="ARBA00022643"/>
    </source>
</evidence>
<dbReference type="InterPro" id="IPR008259">
    <property type="entry name" value="FMN_hydac_DH_AS"/>
</dbReference>
<feature type="binding site" evidence="7">
    <location>
        <position position="154"/>
    </location>
    <ligand>
        <name>glyoxylate</name>
        <dbReference type="ChEBI" id="CHEBI:36655"/>
    </ligand>
</feature>
<dbReference type="GO" id="GO:0010181">
    <property type="term" value="F:FMN binding"/>
    <property type="evidence" value="ECO:0007669"/>
    <property type="project" value="InterPro"/>
</dbReference>
<evidence type="ECO:0000256" key="6">
    <source>
        <dbReference type="PIRSR" id="PIRSR000138-1"/>
    </source>
</evidence>
<evidence type="ECO:0000313" key="9">
    <source>
        <dbReference type="EMBL" id="PHI32776.1"/>
    </source>
</evidence>
<dbReference type="PROSITE" id="PS51349">
    <property type="entry name" value="FMN_HYDROXY_ACID_DH_2"/>
    <property type="match status" value="1"/>
</dbReference>
<comment type="cofactor">
    <cofactor evidence="1">
        <name>FMN</name>
        <dbReference type="ChEBI" id="CHEBI:58210"/>
    </cofactor>
</comment>
<feature type="binding site" evidence="7">
    <location>
        <begin position="356"/>
        <end position="357"/>
    </location>
    <ligand>
        <name>FMN</name>
        <dbReference type="ChEBI" id="CHEBI:58210"/>
    </ligand>
</feature>
<dbReference type="GO" id="GO:0016491">
    <property type="term" value="F:oxidoreductase activity"/>
    <property type="evidence" value="ECO:0007669"/>
    <property type="project" value="UniProtKB-KW"/>
</dbReference>
<dbReference type="CDD" id="cd02809">
    <property type="entry name" value="alpha_hydroxyacid_oxid_FMN"/>
    <property type="match status" value="1"/>
</dbReference>
<comment type="caution">
    <text evidence="9">The sequence shown here is derived from an EMBL/GenBank/DDBJ whole genome shotgun (WGS) entry which is preliminary data.</text>
</comment>
<gene>
    <name evidence="9" type="ORF">CRN84_20500</name>
</gene>
<dbReference type="STRING" id="1111728.GCA_000427805_03920"/>
<dbReference type="Pfam" id="PF01070">
    <property type="entry name" value="FMN_dh"/>
    <property type="match status" value="1"/>
</dbReference>
<accession>A0A2C6DNE9</accession>
<proteinExistence type="inferred from homology"/>
<name>A0A2C6DNE9_9GAMM</name>
<dbReference type="PANTHER" id="PTHR10578:SF107">
    <property type="entry name" value="2-HYDROXYACID OXIDASE 1"/>
    <property type="match status" value="1"/>
</dbReference>
<evidence type="ECO:0000256" key="1">
    <source>
        <dbReference type="ARBA" id="ARBA00001917"/>
    </source>
</evidence>
<dbReference type="Gene3D" id="3.20.20.70">
    <property type="entry name" value="Aldolase class I"/>
    <property type="match status" value="1"/>
</dbReference>
<feature type="binding site" evidence="7">
    <location>
        <position position="306"/>
    </location>
    <ligand>
        <name>glyoxylate</name>
        <dbReference type="ChEBI" id="CHEBI:36655"/>
    </ligand>
</feature>
<keyword evidence="4" id="KW-0560">Oxidoreductase</keyword>
<evidence type="ECO:0000256" key="2">
    <source>
        <dbReference type="ARBA" id="ARBA00022630"/>
    </source>
</evidence>
<dbReference type="EMBL" id="PDDX01000001">
    <property type="protein sequence ID" value="PHI32776.1"/>
    <property type="molecule type" value="Genomic_DNA"/>
</dbReference>
<evidence type="ECO:0000313" key="10">
    <source>
        <dbReference type="Proteomes" id="UP000224974"/>
    </source>
</evidence>
<feature type="binding site" evidence="7">
    <location>
        <begin position="333"/>
        <end position="337"/>
    </location>
    <ligand>
        <name>FMN</name>
        <dbReference type="ChEBI" id="CHEBI:58210"/>
    </ligand>
</feature>
<dbReference type="Proteomes" id="UP000224974">
    <property type="component" value="Unassembled WGS sequence"/>
</dbReference>
<comment type="similarity">
    <text evidence="5">Belongs to the FMN-dependent alpha-hydroxy acid dehydrogenase family.</text>
</comment>
<feature type="binding site" evidence="7">
    <location>
        <position position="189"/>
    </location>
    <ligand>
        <name>glyoxylate</name>
        <dbReference type="ChEBI" id="CHEBI:36655"/>
    </ligand>
</feature>
<keyword evidence="10" id="KW-1185">Reference proteome</keyword>
<dbReference type="PROSITE" id="PS00557">
    <property type="entry name" value="FMN_HYDROXY_ACID_DH_1"/>
    <property type="match status" value="1"/>
</dbReference>
<dbReference type="OrthoDB" id="9770452at2"/>
<feature type="binding site" evidence="7">
    <location>
        <position position="50"/>
    </location>
    <ligand>
        <name>glyoxylate</name>
        <dbReference type="ChEBI" id="CHEBI:36655"/>
    </ligand>
</feature>